<evidence type="ECO:0000313" key="1">
    <source>
        <dbReference type="EnsemblPlants" id="cds.novel_model_4142_5bd9a17a.61.5bd9b139"/>
    </source>
</evidence>
<dbReference type="AlphaFoldDB" id="A0A803R208"/>
<evidence type="ECO:0000313" key="2">
    <source>
        <dbReference type="Proteomes" id="UP000596661"/>
    </source>
</evidence>
<organism evidence="1 2">
    <name type="scientific">Cannabis sativa</name>
    <name type="common">Hemp</name>
    <name type="synonym">Marijuana</name>
    <dbReference type="NCBI Taxonomy" id="3483"/>
    <lineage>
        <taxon>Eukaryota</taxon>
        <taxon>Viridiplantae</taxon>
        <taxon>Streptophyta</taxon>
        <taxon>Embryophyta</taxon>
        <taxon>Tracheophyta</taxon>
        <taxon>Spermatophyta</taxon>
        <taxon>Magnoliopsida</taxon>
        <taxon>eudicotyledons</taxon>
        <taxon>Gunneridae</taxon>
        <taxon>Pentapetalae</taxon>
        <taxon>rosids</taxon>
        <taxon>fabids</taxon>
        <taxon>Rosales</taxon>
        <taxon>Cannabaceae</taxon>
        <taxon>Cannabis</taxon>
    </lineage>
</organism>
<dbReference type="Proteomes" id="UP000596661">
    <property type="component" value="Chromosome 5"/>
</dbReference>
<protein>
    <submittedName>
        <fullName evidence="1">Uncharacterized protein</fullName>
    </submittedName>
</protein>
<dbReference type="Gramene" id="novel_model_4142_5bd9a17a.61.5bd9b139">
    <property type="protein sequence ID" value="cds.novel_model_4142_5bd9a17a.61.5bd9b139"/>
    <property type="gene ID" value="novel_gene_2191_5bd9a17a"/>
</dbReference>
<sequence length="67" mass="8377">MNLLPGMFTLLKNKVLFCCYHFIRKERKIKYRKKFISYSYTLICSLRPRRNDYYIIRDRRSDFENSL</sequence>
<dbReference type="EnsemblPlants" id="novel_model_4141_5bd9a17a.62.5bd9b139">
    <property type="protein sequence ID" value="cds.novel_model_4141_5bd9a17a.62.5bd9b139"/>
    <property type="gene ID" value="novel_gene_2191_5bd9a17a"/>
</dbReference>
<accession>A0A803R208</accession>
<accession>A0A803R207</accession>
<dbReference type="Gramene" id="novel_model_4141_5bd9a17a.62.5bd9b139">
    <property type="protein sequence ID" value="cds.novel_model_4141_5bd9a17a.62.5bd9b139"/>
    <property type="gene ID" value="novel_gene_2191_5bd9a17a"/>
</dbReference>
<name>A0A803R208_CANSA</name>
<dbReference type="EMBL" id="UZAU01000409">
    <property type="status" value="NOT_ANNOTATED_CDS"/>
    <property type="molecule type" value="Genomic_DNA"/>
</dbReference>
<reference evidence="1 2" key="1">
    <citation type="submission" date="2018-11" db="EMBL/GenBank/DDBJ databases">
        <authorList>
            <person name="Grassa J C."/>
        </authorList>
    </citation>
    <scope>NUCLEOTIDE SEQUENCE [LARGE SCALE GENOMIC DNA]</scope>
</reference>
<dbReference type="EnsemblPlants" id="novel_model_4142_5bd9a17a.61.5bd9b139">
    <property type="protein sequence ID" value="cds.novel_model_4142_5bd9a17a.61.5bd9b139"/>
    <property type="gene ID" value="novel_gene_2191_5bd9a17a"/>
</dbReference>
<reference evidence="1" key="2">
    <citation type="submission" date="2021-03" db="UniProtKB">
        <authorList>
            <consortium name="EnsemblPlants"/>
        </authorList>
    </citation>
    <scope>IDENTIFICATION</scope>
</reference>
<keyword evidence="2" id="KW-1185">Reference proteome</keyword>
<proteinExistence type="predicted"/>